<accession>A0ABT9DC28</accession>
<reference evidence="1 2" key="1">
    <citation type="submission" date="2023-07" db="EMBL/GenBank/DDBJ databases">
        <title>Description of novel actinomycetes strains, isolated from tidal flat sediment.</title>
        <authorList>
            <person name="Lu C."/>
        </authorList>
    </citation>
    <scope>NUCLEOTIDE SEQUENCE [LARGE SCALE GENOMIC DNA]</scope>
    <source>
        <strain evidence="1 2">SYSU T00b441</strain>
    </source>
</reference>
<organism evidence="1 2">
    <name type="scientific">Actinotalea lenta</name>
    <dbReference type="NCBI Taxonomy" id="3064654"/>
    <lineage>
        <taxon>Bacteria</taxon>
        <taxon>Bacillati</taxon>
        <taxon>Actinomycetota</taxon>
        <taxon>Actinomycetes</taxon>
        <taxon>Micrococcales</taxon>
        <taxon>Cellulomonadaceae</taxon>
        <taxon>Actinotalea</taxon>
    </lineage>
</organism>
<name>A0ABT9DC28_9CELL</name>
<comment type="caution">
    <text evidence="1">The sequence shown here is derived from an EMBL/GenBank/DDBJ whole genome shotgun (WGS) entry which is preliminary data.</text>
</comment>
<gene>
    <name evidence="1" type="ORF">Q6348_14690</name>
</gene>
<dbReference type="RefSeq" id="WP_304602142.1">
    <property type="nucleotide sequence ID" value="NZ_JAUQYP010000002.1"/>
</dbReference>
<keyword evidence="2" id="KW-1185">Reference proteome</keyword>
<evidence type="ECO:0000313" key="2">
    <source>
        <dbReference type="Proteomes" id="UP001232536"/>
    </source>
</evidence>
<protein>
    <submittedName>
        <fullName evidence="1">Uncharacterized protein</fullName>
    </submittedName>
</protein>
<dbReference type="Proteomes" id="UP001232536">
    <property type="component" value="Unassembled WGS sequence"/>
</dbReference>
<dbReference type="EMBL" id="JAUQYP010000002">
    <property type="protein sequence ID" value="MDO8108442.1"/>
    <property type="molecule type" value="Genomic_DNA"/>
</dbReference>
<sequence>MYPDLYLVVYRQMERELEQRLAHQLAARTRAAASAVTPHRREPVRAARQGLPRATAVACCPA</sequence>
<proteinExistence type="predicted"/>
<evidence type="ECO:0000313" key="1">
    <source>
        <dbReference type="EMBL" id="MDO8108442.1"/>
    </source>
</evidence>